<dbReference type="PANTHER" id="PTHR30258">
    <property type="entry name" value="TYPE II SECRETION SYSTEM PROTEIN GSPE-RELATED"/>
    <property type="match status" value="1"/>
</dbReference>
<accession>A0A517NA80</accession>
<dbReference type="SUPFAM" id="SSF52540">
    <property type="entry name" value="P-loop containing nucleoside triphosphate hydrolases"/>
    <property type="match status" value="1"/>
</dbReference>
<evidence type="ECO:0000259" key="4">
    <source>
        <dbReference type="SMART" id="SM00382"/>
    </source>
</evidence>
<keyword evidence="2" id="KW-0547">Nucleotide-binding</keyword>
<evidence type="ECO:0000256" key="1">
    <source>
        <dbReference type="ARBA" id="ARBA00006611"/>
    </source>
</evidence>
<dbReference type="CDD" id="cd01129">
    <property type="entry name" value="PulE-GspE-like"/>
    <property type="match status" value="1"/>
</dbReference>
<name>A0A517NA80_9BACT</name>
<evidence type="ECO:0000256" key="2">
    <source>
        <dbReference type="ARBA" id="ARBA00022741"/>
    </source>
</evidence>
<evidence type="ECO:0000313" key="6">
    <source>
        <dbReference type="Proteomes" id="UP000318538"/>
    </source>
</evidence>
<keyword evidence="3" id="KW-0067">ATP-binding</keyword>
<gene>
    <name evidence="5" type="primary">epsE_3</name>
    <name evidence="5" type="ORF">K227x_23030</name>
</gene>
<dbReference type="Pfam" id="PF00437">
    <property type="entry name" value="T2SSE"/>
    <property type="match status" value="1"/>
</dbReference>
<comment type="similarity">
    <text evidence="1">Belongs to the GSP E family.</text>
</comment>
<dbReference type="OrthoDB" id="244550at2"/>
<dbReference type="AlphaFoldDB" id="A0A517NA80"/>
<sequence length="421" mass="44645">MPTDSLSPFSVDHLDPRSPNYAIDVVDKLIVAAVASDASDVHIQPRAEGWDVMFRIDGVLSAAEPIRSGGDSDPVKRLMVMAGLPTYRSGQPMEGRLRLESTAPDDRASIRLGIYPTIHGPRATIRLLRKSNAYDRLPSLGLADDVAANLTDLCRQTDGAILLSGPAGSGKTTTLYAMLRLIASSAPRRSVVTIEDPVESIIADISQSELDPSAGMTLAKALRSAVRQDSEVLLVSEIRDPETAEAALQTSLTGHLVFSSLHATDVAASLRRLVQFGIPAYIVRSGIRAIVTQRLLRRRCSDCAPPNDTPTALTPPDDTAATATSLNAPSKVDAAVCENCLGTGYRGQIAIANCVRFDGNDPVGDALADALTAGSSTRVMRDAAHQAGLIDLHQRANQCVQAGLTDPAEVYRVLGSPAVVR</sequence>
<dbReference type="Gene3D" id="3.40.50.300">
    <property type="entry name" value="P-loop containing nucleotide triphosphate hydrolases"/>
    <property type="match status" value="1"/>
</dbReference>
<dbReference type="Gene3D" id="3.30.450.90">
    <property type="match status" value="1"/>
</dbReference>
<dbReference type="GO" id="GO:0016887">
    <property type="term" value="F:ATP hydrolysis activity"/>
    <property type="evidence" value="ECO:0007669"/>
    <property type="project" value="TreeGrafter"/>
</dbReference>
<dbReference type="GO" id="GO:0005886">
    <property type="term" value="C:plasma membrane"/>
    <property type="evidence" value="ECO:0007669"/>
    <property type="project" value="TreeGrafter"/>
</dbReference>
<feature type="domain" description="AAA+ ATPase" evidence="4">
    <location>
        <begin position="157"/>
        <end position="280"/>
    </location>
</feature>
<dbReference type="InterPro" id="IPR001482">
    <property type="entry name" value="T2SS/T4SS_dom"/>
</dbReference>
<dbReference type="InterPro" id="IPR003593">
    <property type="entry name" value="AAA+_ATPase"/>
</dbReference>
<dbReference type="PANTHER" id="PTHR30258:SF2">
    <property type="entry name" value="COMG OPERON PROTEIN 1"/>
    <property type="match status" value="1"/>
</dbReference>
<reference evidence="5 6" key="1">
    <citation type="submission" date="2019-02" db="EMBL/GenBank/DDBJ databases">
        <title>Deep-cultivation of Planctomycetes and their phenomic and genomic characterization uncovers novel biology.</title>
        <authorList>
            <person name="Wiegand S."/>
            <person name="Jogler M."/>
            <person name="Boedeker C."/>
            <person name="Pinto D."/>
            <person name="Vollmers J."/>
            <person name="Rivas-Marin E."/>
            <person name="Kohn T."/>
            <person name="Peeters S.H."/>
            <person name="Heuer A."/>
            <person name="Rast P."/>
            <person name="Oberbeckmann S."/>
            <person name="Bunk B."/>
            <person name="Jeske O."/>
            <person name="Meyerdierks A."/>
            <person name="Storesund J.E."/>
            <person name="Kallscheuer N."/>
            <person name="Luecker S."/>
            <person name="Lage O.M."/>
            <person name="Pohl T."/>
            <person name="Merkel B.J."/>
            <person name="Hornburger P."/>
            <person name="Mueller R.-W."/>
            <person name="Bruemmer F."/>
            <person name="Labrenz M."/>
            <person name="Spormann A.M."/>
            <person name="Op den Camp H."/>
            <person name="Overmann J."/>
            <person name="Amann R."/>
            <person name="Jetten M.S.M."/>
            <person name="Mascher T."/>
            <person name="Medema M.H."/>
            <person name="Devos D.P."/>
            <person name="Kaster A.-K."/>
            <person name="Ovreas L."/>
            <person name="Rohde M."/>
            <person name="Galperin M.Y."/>
            <person name="Jogler C."/>
        </authorList>
    </citation>
    <scope>NUCLEOTIDE SEQUENCE [LARGE SCALE GENOMIC DNA]</scope>
    <source>
        <strain evidence="5 6">K22_7</strain>
    </source>
</reference>
<dbReference type="EMBL" id="CP036525">
    <property type="protein sequence ID" value="QDT03918.1"/>
    <property type="molecule type" value="Genomic_DNA"/>
</dbReference>
<evidence type="ECO:0000313" key="5">
    <source>
        <dbReference type="EMBL" id="QDT03918.1"/>
    </source>
</evidence>
<keyword evidence="6" id="KW-1185">Reference proteome</keyword>
<proteinExistence type="inferred from homology"/>
<dbReference type="Proteomes" id="UP000318538">
    <property type="component" value="Chromosome"/>
</dbReference>
<protein>
    <submittedName>
        <fullName evidence="5">Type II secretion system protein E</fullName>
    </submittedName>
</protein>
<dbReference type="GO" id="GO:0005524">
    <property type="term" value="F:ATP binding"/>
    <property type="evidence" value="ECO:0007669"/>
    <property type="project" value="UniProtKB-KW"/>
</dbReference>
<organism evidence="5 6">
    <name type="scientific">Rubripirellula lacrimiformis</name>
    <dbReference type="NCBI Taxonomy" id="1930273"/>
    <lineage>
        <taxon>Bacteria</taxon>
        <taxon>Pseudomonadati</taxon>
        <taxon>Planctomycetota</taxon>
        <taxon>Planctomycetia</taxon>
        <taxon>Pirellulales</taxon>
        <taxon>Pirellulaceae</taxon>
        <taxon>Rubripirellula</taxon>
    </lineage>
</organism>
<dbReference type="InterPro" id="IPR027417">
    <property type="entry name" value="P-loop_NTPase"/>
</dbReference>
<dbReference type="SMART" id="SM00382">
    <property type="entry name" value="AAA"/>
    <property type="match status" value="1"/>
</dbReference>
<evidence type="ECO:0000256" key="3">
    <source>
        <dbReference type="ARBA" id="ARBA00022840"/>
    </source>
</evidence>
<dbReference type="KEGG" id="rlc:K227x_23030"/>